<dbReference type="EMBL" id="JARAOO010000003">
    <property type="protein sequence ID" value="KAJ7974924.1"/>
    <property type="molecule type" value="Genomic_DNA"/>
</dbReference>
<protein>
    <submittedName>
        <fullName evidence="1">Ankyrin repeat family protein</fullName>
    </submittedName>
</protein>
<dbReference type="Proteomes" id="UP001163823">
    <property type="component" value="Chromosome 3"/>
</dbReference>
<proteinExistence type="predicted"/>
<reference evidence="1" key="1">
    <citation type="journal article" date="2023" name="Science">
        <title>Elucidation of the pathway for biosynthesis of saponin adjuvants from the soapbark tree.</title>
        <authorList>
            <person name="Reed J."/>
            <person name="Orme A."/>
            <person name="El-Demerdash A."/>
            <person name="Owen C."/>
            <person name="Martin L.B.B."/>
            <person name="Misra R.C."/>
            <person name="Kikuchi S."/>
            <person name="Rejzek M."/>
            <person name="Martin A.C."/>
            <person name="Harkess A."/>
            <person name="Leebens-Mack J."/>
            <person name="Louveau T."/>
            <person name="Stephenson M.J."/>
            <person name="Osbourn A."/>
        </authorList>
    </citation>
    <scope>NUCLEOTIDE SEQUENCE</scope>
    <source>
        <strain evidence="1">S10</strain>
    </source>
</reference>
<organism evidence="1 2">
    <name type="scientific">Quillaja saponaria</name>
    <name type="common">Soap bark tree</name>
    <dbReference type="NCBI Taxonomy" id="32244"/>
    <lineage>
        <taxon>Eukaryota</taxon>
        <taxon>Viridiplantae</taxon>
        <taxon>Streptophyta</taxon>
        <taxon>Embryophyta</taxon>
        <taxon>Tracheophyta</taxon>
        <taxon>Spermatophyta</taxon>
        <taxon>Magnoliopsida</taxon>
        <taxon>eudicotyledons</taxon>
        <taxon>Gunneridae</taxon>
        <taxon>Pentapetalae</taxon>
        <taxon>rosids</taxon>
        <taxon>fabids</taxon>
        <taxon>Fabales</taxon>
        <taxon>Quillajaceae</taxon>
        <taxon>Quillaja</taxon>
    </lineage>
</organism>
<gene>
    <name evidence="1" type="ORF">O6P43_004918</name>
</gene>
<dbReference type="KEGG" id="qsa:O6P43_004918"/>
<evidence type="ECO:0000313" key="1">
    <source>
        <dbReference type="EMBL" id="KAJ7974924.1"/>
    </source>
</evidence>
<comment type="caution">
    <text evidence="1">The sequence shown here is derived from an EMBL/GenBank/DDBJ whole genome shotgun (WGS) entry which is preliminary data.</text>
</comment>
<name>A0AAD7Q545_QUISA</name>
<sequence length="86" mass="9723">MALDLLKRCPRLAITRDTYGSTLVLSLATLPSAFPSGSSKLSFWQQWIYDWIQIKSSSSATHIQLNIDEDDQRRESDENIIGTYAS</sequence>
<dbReference type="AlphaFoldDB" id="A0AAD7Q545"/>
<accession>A0AAD7Q545</accession>
<keyword evidence="2" id="KW-1185">Reference proteome</keyword>
<evidence type="ECO:0000313" key="2">
    <source>
        <dbReference type="Proteomes" id="UP001163823"/>
    </source>
</evidence>